<evidence type="ECO:0000256" key="1">
    <source>
        <dbReference type="SAM" id="Phobius"/>
    </source>
</evidence>
<proteinExistence type="predicted"/>
<reference evidence="2" key="1">
    <citation type="submission" date="2021-01" db="EMBL/GenBank/DDBJ databases">
        <authorList>
            <consortium name="Genoscope - CEA"/>
            <person name="William W."/>
        </authorList>
    </citation>
    <scope>NUCLEOTIDE SEQUENCE</scope>
</reference>
<comment type="caution">
    <text evidence="2">The sequence shown here is derived from an EMBL/GenBank/DDBJ whole genome shotgun (WGS) entry which is preliminary data.</text>
</comment>
<dbReference type="EMBL" id="CAJJDN010000221">
    <property type="protein sequence ID" value="CAD8129391.1"/>
    <property type="molecule type" value="Genomic_DNA"/>
</dbReference>
<keyword evidence="3" id="KW-1185">Reference proteome</keyword>
<keyword evidence="1" id="KW-0472">Membrane</keyword>
<dbReference type="Proteomes" id="UP000692954">
    <property type="component" value="Unassembled WGS sequence"/>
</dbReference>
<gene>
    <name evidence="2" type="ORF">PSON_ATCC_30995.1.T2210005</name>
</gene>
<accession>A0A8S1RLC4</accession>
<organism evidence="2 3">
    <name type="scientific">Paramecium sonneborni</name>
    <dbReference type="NCBI Taxonomy" id="65129"/>
    <lineage>
        <taxon>Eukaryota</taxon>
        <taxon>Sar</taxon>
        <taxon>Alveolata</taxon>
        <taxon>Ciliophora</taxon>
        <taxon>Intramacronucleata</taxon>
        <taxon>Oligohymenophorea</taxon>
        <taxon>Peniculida</taxon>
        <taxon>Parameciidae</taxon>
        <taxon>Paramecium</taxon>
    </lineage>
</organism>
<feature type="transmembrane region" description="Helical" evidence="1">
    <location>
        <begin position="40"/>
        <end position="58"/>
    </location>
</feature>
<keyword evidence="1" id="KW-1133">Transmembrane helix</keyword>
<protein>
    <recommendedName>
        <fullName evidence="4">Transmembrane protein</fullName>
    </recommendedName>
</protein>
<sequence>MKNYYTCVENYFIIGTICQVCDSFCKTCLGTSMTCTSCNIGVFLSHPCVLLVSTIQMIVQHALIIIKHKIIFNVFAMPDIIIISQINVNNVQHHAKIMKIIQMFVFLLLYQVRIQYKYECQNDYFQADSQTCKQYLMIFINVYVKQVGFSIQMVSLKFNANHQSSLIT</sequence>
<evidence type="ECO:0000313" key="2">
    <source>
        <dbReference type="EMBL" id="CAD8129391.1"/>
    </source>
</evidence>
<evidence type="ECO:0008006" key="4">
    <source>
        <dbReference type="Google" id="ProtNLM"/>
    </source>
</evidence>
<keyword evidence="1" id="KW-0812">Transmembrane</keyword>
<name>A0A8S1RLC4_9CILI</name>
<dbReference type="AlphaFoldDB" id="A0A8S1RLC4"/>
<evidence type="ECO:0000313" key="3">
    <source>
        <dbReference type="Proteomes" id="UP000692954"/>
    </source>
</evidence>